<sequence length="293" mass="31802">MSATFYILAVLGALLVPIFAEEETKKAPAFNITTTPGSVFKSLESVNMTGSVNVSSETVDDNTTTTEISTINISNTPIPPEEDVLVPGPNTNPTITKKTTTTRSTTASKDSHTQTSNKPVYIIVLLVVILSIAIIGIIFFCVKGNRRRFSVDIHGKNEDAEIPLASVEPEMCDSSPKDMKTFTAVEESSPTDTVEKTEGEKADQQVKEQSAESQTTKAPAEKLADLTFVDINDGDPTASTKTSVETLNDVLNENNSNNNAVLRWAEAENAMTKEEISYRTYRNGGKRGKVCRN</sequence>
<gene>
    <name evidence="1" type="ORF">PDJAM_G00181870</name>
</gene>
<dbReference type="Proteomes" id="UP000830395">
    <property type="component" value="Chromosome 3"/>
</dbReference>
<protein>
    <submittedName>
        <fullName evidence="1">Uncharacterized protein</fullName>
    </submittedName>
</protein>
<evidence type="ECO:0000313" key="2">
    <source>
        <dbReference type="Proteomes" id="UP000830395"/>
    </source>
</evidence>
<evidence type="ECO:0000313" key="1">
    <source>
        <dbReference type="EMBL" id="MCJ8730228.1"/>
    </source>
</evidence>
<keyword evidence="2" id="KW-1185">Reference proteome</keyword>
<proteinExistence type="predicted"/>
<name>A0ACC5Y3C0_9TELE</name>
<reference evidence="1" key="1">
    <citation type="submission" date="2020-02" db="EMBL/GenBank/DDBJ databases">
        <title>Genome sequencing of the panga catfish, Pangasius djambal.</title>
        <authorList>
            <person name="Wen M."/>
            <person name="Zahm M."/>
            <person name="Roques C."/>
            <person name="Cabau C."/>
            <person name="Klopp C."/>
            <person name="Donnadieu C."/>
            <person name="Jouanno E."/>
            <person name="Avarre J.-C."/>
            <person name="Campet M."/>
            <person name="Ha T."/>
            <person name="Dugue R."/>
            <person name="Lampietro C."/>
            <person name="Louis A."/>
            <person name="Herpin A."/>
            <person name="Echchiki A."/>
            <person name="Berthelot C."/>
            <person name="Parey E."/>
            <person name="Roest-Crollius H."/>
            <person name="Braasch I."/>
            <person name="Postlethwait J.H."/>
            <person name="Bobe J."/>
            <person name="Montfort J."/>
            <person name="Bouchez O."/>
            <person name="Begum T."/>
            <person name="Schartl M."/>
            <person name="Gustiano R."/>
            <person name="Guiguen Y."/>
        </authorList>
    </citation>
    <scope>NUCLEOTIDE SEQUENCE</scope>
    <source>
        <strain evidence="1">Pdj_M5554</strain>
    </source>
</reference>
<accession>A0ACC5Y3C0</accession>
<comment type="caution">
    <text evidence="1">The sequence shown here is derived from an EMBL/GenBank/DDBJ whole genome shotgun (WGS) entry which is preliminary data.</text>
</comment>
<organism evidence="1 2">
    <name type="scientific">Pangasius djambal</name>
    <dbReference type="NCBI Taxonomy" id="1691987"/>
    <lineage>
        <taxon>Eukaryota</taxon>
        <taxon>Metazoa</taxon>
        <taxon>Chordata</taxon>
        <taxon>Craniata</taxon>
        <taxon>Vertebrata</taxon>
        <taxon>Euteleostomi</taxon>
        <taxon>Actinopterygii</taxon>
        <taxon>Neopterygii</taxon>
        <taxon>Teleostei</taxon>
        <taxon>Ostariophysi</taxon>
        <taxon>Siluriformes</taxon>
        <taxon>Pangasiidae</taxon>
        <taxon>Pangasius</taxon>
    </lineage>
</organism>
<dbReference type="EMBL" id="CM040977">
    <property type="protein sequence ID" value="MCJ8730228.1"/>
    <property type="molecule type" value="Genomic_DNA"/>
</dbReference>